<reference evidence="1 2" key="1">
    <citation type="submission" date="2019-07" db="EMBL/GenBank/DDBJ databases">
        <title>Whole genome shotgun sequence of Cellulomonas soli NBRC 109434.</title>
        <authorList>
            <person name="Hosoyama A."/>
            <person name="Uohara A."/>
            <person name="Ohji S."/>
            <person name="Ichikawa N."/>
        </authorList>
    </citation>
    <scope>NUCLEOTIDE SEQUENCE [LARGE SCALE GENOMIC DNA]</scope>
    <source>
        <strain evidence="1 2">NBRC 109434</strain>
    </source>
</reference>
<evidence type="ECO:0000313" key="1">
    <source>
        <dbReference type="EMBL" id="GEP70810.1"/>
    </source>
</evidence>
<dbReference type="AlphaFoldDB" id="A0A512PHY3"/>
<evidence type="ECO:0000313" key="2">
    <source>
        <dbReference type="Proteomes" id="UP000321798"/>
    </source>
</evidence>
<organism evidence="1 2">
    <name type="scientific">Cellulomonas soli</name>
    <dbReference type="NCBI Taxonomy" id="931535"/>
    <lineage>
        <taxon>Bacteria</taxon>
        <taxon>Bacillati</taxon>
        <taxon>Actinomycetota</taxon>
        <taxon>Actinomycetes</taxon>
        <taxon>Micrococcales</taxon>
        <taxon>Cellulomonadaceae</taxon>
        <taxon>Cellulomonas</taxon>
    </lineage>
</organism>
<dbReference type="EMBL" id="BKAL01000016">
    <property type="protein sequence ID" value="GEP70810.1"/>
    <property type="molecule type" value="Genomic_DNA"/>
</dbReference>
<gene>
    <name evidence="1" type="ORF">CSO01_35250</name>
</gene>
<dbReference type="CDD" id="cd00448">
    <property type="entry name" value="YjgF_YER057c_UK114_family"/>
    <property type="match status" value="1"/>
</dbReference>
<dbReference type="Pfam" id="PF01042">
    <property type="entry name" value="Ribonuc_L-PSP"/>
    <property type="match status" value="1"/>
</dbReference>
<name>A0A512PHY3_9CELL</name>
<dbReference type="Gene3D" id="3.30.1330.40">
    <property type="entry name" value="RutC-like"/>
    <property type="match status" value="1"/>
</dbReference>
<accession>A0A512PHY3</accession>
<keyword evidence="2" id="KW-1185">Reference proteome</keyword>
<dbReference type="SUPFAM" id="SSF55298">
    <property type="entry name" value="YjgF-like"/>
    <property type="match status" value="1"/>
</dbReference>
<evidence type="ECO:0008006" key="3">
    <source>
        <dbReference type="Google" id="ProtNLM"/>
    </source>
</evidence>
<dbReference type="InterPro" id="IPR035959">
    <property type="entry name" value="RutC-like_sf"/>
</dbReference>
<dbReference type="OrthoDB" id="9796680at2"/>
<dbReference type="RefSeq" id="WP_146954580.1">
    <property type="nucleotide sequence ID" value="NZ_BAABBJ010000010.1"/>
</dbReference>
<dbReference type="Proteomes" id="UP000321798">
    <property type="component" value="Unassembled WGS sequence"/>
</dbReference>
<proteinExistence type="predicted"/>
<comment type="caution">
    <text evidence="1">The sequence shown here is derived from an EMBL/GenBank/DDBJ whole genome shotgun (WGS) entry which is preliminary data.</text>
</comment>
<dbReference type="InterPro" id="IPR006175">
    <property type="entry name" value="YjgF/YER057c/UK114"/>
</dbReference>
<sequence length="116" mass="12466">MSAVTRTSTPYSYSSAVAAGGLVFLGLHRGFGDDFATQLAGALDGIGDTLEPYGLHLHDLVKVHVWLRDIADLPAMEQGFVGRFPPDGYPARMTATTQFIDDDCRVMIEGTAYRGG</sequence>
<protein>
    <recommendedName>
        <fullName evidence="3">Enamine deaminase RidA</fullName>
    </recommendedName>
</protein>